<sequence length="400" mass="46389">MRTKYCVFILVFLCVSTGVEAQWLWQKENMESIKQKKKSPFYAPAYRALIVQAEEEVRKGSYSVVYKKGIAPSGDKHDYVSLSRYWWRNPSTSNGLPYVFKDGESNPELNHYDRNTLGNMCNAVSTLSLAFFYSGSEKYAEKAFDLLKIWFLNSDTKMNPNLEYSQFIPGRDDSKGRPEGLIDSYSFVGMLNSIPLLRTSAHYSEADEVELKKWFSDFVHWLQVSEQGKKENNAKNNHATAYDAQLITYLLFSGDEDGARRIIRDFPTKRIFAQIEPDGKQPNELWRTLAYHYSWYNLSHMVDVCATAQKLGVNLLDEKSVDGRSIYGAMDYLASFIGKNASSWPYQQISGWEAKQQDVCHTMFRIFELAPTRHRYQEIAQKYAKHNETDRWRLLYGESF</sequence>
<accession>A0A1X7J1Q4</accession>
<evidence type="ECO:0000313" key="3">
    <source>
        <dbReference type="EMBL" id="SMG21447.1"/>
    </source>
</evidence>
<keyword evidence="1" id="KW-0732">Signal</keyword>
<dbReference type="RefSeq" id="WP_085472202.1">
    <property type="nucleotide sequence ID" value="NZ_CP038029.1"/>
</dbReference>
<dbReference type="EMBL" id="FXAU01000002">
    <property type="protein sequence ID" value="SMG21447.1"/>
    <property type="molecule type" value="Genomic_DNA"/>
</dbReference>
<dbReference type="AlphaFoldDB" id="A0A1X7J1Q4"/>
<dbReference type="SUPFAM" id="SSF48230">
    <property type="entry name" value="Chondroitin AC/alginate lyase"/>
    <property type="match status" value="1"/>
</dbReference>
<dbReference type="OrthoDB" id="7210452at2"/>
<evidence type="ECO:0000256" key="2">
    <source>
        <dbReference type="ARBA" id="ARBA00023239"/>
    </source>
</evidence>
<dbReference type="InterPro" id="IPR008929">
    <property type="entry name" value="Chondroitin_lyas"/>
</dbReference>
<dbReference type="STRING" id="561061.SAMN05660862_1347"/>
<keyword evidence="4" id="KW-1185">Reference proteome</keyword>
<dbReference type="GO" id="GO:0042597">
    <property type="term" value="C:periplasmic space"/>
    <property type="evidence" value="ECO:0007669"/>
    <property type="project" value="InterPro"/>
</dbReference>
<gene>
    <name evidence="3" type="ORF">SAMN05660862_1347</name>
</gene>
<dbReference type="Gene3D" id="1.50.10.100">
    <property type="entry name" value="Chondroitin AC/alginate lyase"/>
    <property type="match status" value="1"/>
</dbReference>
<evidence type="ECO:0000256" key="1">
    <source>
        <dbReference type="ARBA" id="ARBA00022729"/>
    </source>
</evidence>
<evidence type="ECO:0000313" key="4">
    <source>
        <dbReference type="Proteomes" id="UP000192980"/>
    </source>
</evidence>
<dbReference type="GO" id="GO:0016829">
    <property type="term" value="F:lyase activity"/>
    <property type="evidence" value="ECO:0007669"/>
    <property type="project" value="UniProtKB-KW"/>
</dbReference>
<keyword evidence="2 3" id="KW-0456">Lyase</keyword>
<dbReference type="InterPro" id="IPR008397">
    <property type="entry name" value="Alginate_lyase_dom"/>
</dbReference>
<name>A0A1X7J1Q4_9SPHI</name>
<protein>
    <submittedName>
        <fullName evidence="3">Alginate lyase</fullName>
    </submittedName>
</protein>
<dbReference type="Pfam" id="PF05426">
    <property type="entry name" value="Alginate_lyase"/>
    <property type="match status" value="1"/>
</dbReference>
<dbReference type="Proteomes" id="UP000192980">
    <property type="component" value="Unassembled WGS sequence"/>
</dbReference>
<proteinExistence type="predicted"/>
<organism evidence="3 4">
    <name type="scientific">Sphingobacterium psychroaquaticum</name>
    <dbReference type="NCBI Taxonomy" id="561061"/>
    <lineage>
        <taxon>Bacteria</taxon>
        <taxon>Pseudomonadati</taxon>
        <taxon>Bacteroidota</taxon>
        <taxon>Sphingobacteriia</taxon>
        <taxon>Sphingobacteriales</taxon>
        <taxon>Sphingobacteriaceae</taxon>
        <taxon>Sphingobacterium</taxon>
    </lineage>
</organism>
<reference evidence="3 4" key="1">
    <citation type="submission" date="2017-04" db="EMBL/GenBank/DDBJ databases">
        <authorList>
            <person name="Afonso C.L."/>
            <person name="Miller P.J."/>
            <person name="Scott M.A."/>
            <person name="Spackman E."/>
            <person name="Goraichik I."/>
            <person name="Dimitrov K.M."/>
            <person name="Suarez D.L."/>
            <person name="Swayne D.E."/>
        </authorList>
    </citation>
    <scope>NUCLEOTIDE SEQUENCE [LARGE SCALE GENOMIC DNA]</scope>
    <source>
        <strain evidence="3 4">DSM 22418</strain>
    </source>
</reference>